<proteinExistence type="predicted"/>
<dbReference type="Pfam" id="PF04471">
    <property type="entry name" value="Mrr_cat"/>
    <property type="match status" value="1"/>
</dbReference>
<evidence type="ECO:0000259" key="2">
    <source>
        <dbReference type="Pfam" id="PF04471"/>
    </source>
</evidence>
<dbReference type="AlphaFoldDB" id="A0A051TWB9"/>
<dbReference type="RefSeq" id="WP_044486117.1">
    <property type="nucleotide sequence ID" value="NZ_KK328284.1"/>
</dbReference>
<dbReference type="EMBL" id="JLXW01000010">
    <property type="protein sequence ID" value="KBZ60666.1"/>
    <property type="molecule type" value="Genomic_DNA"/>
</dbReference>
<dbReference type="Proteomes" id="UP000025947">
    <property type="component" value="Unassembled WGS sequence"/>
</dbReference>
<dbReference type="InterPro" id="IPR011335">
    <property type="entry name" value="Restrct_endonuc-II-like"/>
</dbReference>
<gene>
    <name evidence="4" type="ORF">K875_03613</name>
</gene>
<organism evidence="4 5">
    <name type="scientific">Mycobacterium [tuberculosis] TKK-01-0051</name>
    <dbReference type="NCBI Taxonomy" id="1324261"/>
    <lineage>
        <taxon>Bacteria</taxon>
        <taxon>Bacillati</taxon>
        <taxon>Actinomycetota</taxon>
        <taxon>Actinomycetes</taxon>
        <taxon>Mycobacteriales</taxon>
        <taxon>Mycobacteriaceae</taxon>
        <taxon>Mycobacterium</taxon>
        <taxon>Mycobacterium avium complex (MAC)</taxon>
    </lineage>
</organism>
<evidence type="ECO:0000313" key="5">
    <source>
        <dbReference type="Proteomes" id="UP000025947"/>
    </source>
</evidence>
<evidence type="ECO:0000256" key="1">
    <source>
        <dbReference type="SAM" id="MobiDB-lite"/>
    </source>
</evidence>
<dbReference type="PANTHER" id="PTHR30015:SF7">
    <property type="entry name" value="TYPE IV METHYL-DIRECTED RESTRICTION ENZYME ECOKMRR"/>
    <property type="match status" value="1"/>
</dbReference>
<dbReference type="GO" id="GO:0003677">
    <property type="term" value="F:DNA binding"/>
    <property type="evidence" value="ECO:0007669"/>
    <property type="project" value="InterPro"/>
</dbReference>
<feature type="domain" description="Restriction endonuclease type IV Mrr" evidence="2">
    <location>
        <begin position="150"/>
        <end position="265"/>
    </location>
</feature>
<dbReference type="PANTHER" id="PTHR30015">
    <property type="entry name" value="MRR RESTRICTION SYSTEM PROTEIN"/>
    <property type="match status" value="1"/>
</dbReference>
<reference evidence="4 5" key="1">
    <citation type="submission" date="2014-04" db="EMBL/GenBank/DDBJ databases">
        <title>The Genome Sequence of Mycobacterium tuberculosis TKK-01-0051.</title>
        <authorList>
            <consortium name="The Broad Institute Genomics Platform"/>
            <consortium name="The Broad Institute Genome Sequencing Center for Infectious Disease"/>
            <person name="Earl A.M."/>
            <person name="Cohen K."/>
            <person name="Pym A."/>
            <person name="Bishai W."/>
            <person name="Maharaj K."/>
            <person name="Desjardins C."/>
            <person name="Abeel T."/>
            <person name="Young S."/>
            <person name="Zeng Q."/>
            <person name="Gargeya S."/>
            <person name="Abouelleil A."/>
            <person name="Alvarado L."/>
            <person name="Chapman S.B."/>
            <person name="Gainer-Dewar J."/>
            <person name="Goldberg J."/>
            <person name="Griggs A."/>
            <person name="Gujja S."/>
            <person name="Hansen M."/>
            <person name="Howarth C."/>
            <person name="Imamovic A."/>
            <person name="Larimer J."/>
            <person name="Murphy C."/>
            <person name="Naylor J."/>
            <person name="Pearson M."/>
            <person name="Poon T.W."/>
            <person name="Priest M."/>
            <person name="Roberts A."/>
            <person name="Saif S."/>
            <person name="Shea T."/>
            <person name="Sykes S."/>
            <person name="Wortman J."/>
            <person name="Nusbaum C."/>
            <person name="Birren B."/>
        </authorList>
    </citation>
    <scope>NUCLEOTIDE SEQUENCE [LARGE SCALE GENOMIC DNA]</scope>
    <source>
        <strain evidence="4 5">TKK-01-0051</strain>
    </source>
</reference>
<comment type="caution">
    <text evidence="4">The sequence shown here is derived from an EMBL/GenBank/DDBJ whole genome shotgun (WGS) entry which is preliminary data.</text>
</comment>
<accession>A0A051TWB9</accession>
<keyword evidence="5" id="KW-1185">Reference proteome</keyword>
<dbReference type="Gene3D" id="3.40.1350.10">
    <property type="match status" value="1"/>
</dbReference>
<protein>
    <recommendedName>
        <fullName evidence="6">Restriction endonuclease</fullName>
    </recommendedName>
</protein>
<dbReference type="Pfam" id="PF14338">
    <property type="entry name" value="Mrr_N"/>
    <property type="match status" value="1"/>
</dbReference>
<evidence type="ECO:0008006" key="6">
    <source>
        <dbReference type="Google" id="ProtNLM"/>
    </source>
</evidence>
<feature type="region of interest" description="Disordered" evidence="1">
    <location>
        <begin position="108"/>
        <end position="129"/>
    </location>
</feature>
<dbReference type="SUPFAM" id="SSF52980">
    <property type="entry name" value="Restriction endonuclease-like"/>
    <property type="match status" value="1"/>
</dbReference>
<dbReference type="InterPro" id="IPR025745">
    <property type="entry name" value="Mrr-like_N_dom"/>
</dbReference>
<dbReference type="PATRIC" id="fig|1324261.3.peg.3651"/>
<sequence>MTVAVPAYSDLLWPTLQAAIALGGSASIAELDAAVIEREQLTPEQQSVLLSGGRQALVQNRLAWARTYLKGMGLLTNSARGVWSVTPEGQVATRESIEPLRAEFAADRKQASKRGKKRSGDVGSDVASELDKVEAEAEEKWKDELVSTLLALSPAAFERLAQRLLRESGFTSAKVTGRSGDGGIDGLGVYQLSLLTFPVFFQCKRYSGSVGPSAVRDFRGAMAGRGDKGLLITTGTFTSDARAEAKRDGAPPIDLIDGDRLCDLLKENAIGVITTKRVVENVKVEADYFTSLEPKKLNNSDSSGP</sequence>
<dbReference type="HOGENOM" id="CLU_063822_0_0_11"/>
<feature type="domain" description="Restriction system protein Mrr-like N-terminal" evidence="3">
    <location>
        <begin position="8"/>
        <end position="94"/>
    </location>
</feature>
<dbReference type="GO" id="GO:0009307">
    <property type="term" value="P:DNA restriction-modification system"/>
    <property type="evidence" value="ECO:0007669"/>
    <property type="project" value="InterPro"/>
</dbReference>
<dbReference type="InterPro" id="IPR007560">
    <property type="entry name" value="Restrct_endonuc_IV_Mrr"/>
</dbReference>
<name>A0A051TWB9_9MYCO</name>
<dbReference type="GO" id="GO:0015666">
    <property type="term" value="F:restriction endodeoxyribonuclease activity"/>
    <property type="evidence" value="ECO:0007669"/>
    <property type="project" value="TreeGrafter"/>
</dbReference>
<dbReference type="InterPro" id="IPR011856">
    <property type="entry name" value="tRNA_endonuc-like_dom_sf"/>
</dbReference>
<evidence type="ECO:0000259" key="3">
    <source>
        <dbReference type="Pfam" id="PF14338"/>
    </source>
</evidence>
<evidence type="ECO:0000313" key="4">
    <source>
        <dbReference type="EMBL" id="KBZ60666.1"/>
    </source>
</evidence>
<dbReference type="InterPro" id="IPR052906">
    <property type="entry name" value="Type_IV_Methyl-Rstrct_Enzyme"/>
</dbReference>